<evidence type="ECO:0000259" key="2">
    <source>
        <dbReference type="Pfam" id="PF25273"/>
    </source>
</evidence>
<organism evidence="3">
    <name type="scientific">Capitella teleta</name>
    <name type="common">Polychaete worm</name>
    <dbReference type="NCBI Taxonomy" id="283909"/>
    <lineage>
        <taxon>Eukaryota</taxon>
        <taxon>Metazoa</taxon>
        <taxon>Spiralia</taxon>
        <taxon>Lophotrochozoa</taxon>
        <taxon>Annelida</taxon>
        <taxon>Polychaeta</taxon>
        <taxon>Sedentaria</taxon>
        <taxon>Scolecida</taxon>
        <taxon>Capitellidae</taxon>
        <taxon>Capitella</taxon>
    </lineage>
</organism>
<evidence type="ECO:0000313" key="5">
    <source>
        <dbReference type="Proteomes" id="UP000014760"/>
    </source>
</evidence>
<evidence type="ECO:0000256" key="1">
    <source>
        <dbReference type="SAM" id="MobiDB-lite"/>
    </source>
</evidence>
<dbReference type="Proteomes" id="UP000014760">
    <property type="component" value="Unassembled WGS sequence"/>
</dbReference>
<dbReference type="PANTHER" id="PTHR34415:SF1">
    <property type="entry name" value="INTEGRASE CATALYTIC DOMAIN-CONTAINING PROTEIN"/>
    <property type="match status" value="1"/>
</dbReference>
<protein>
    <recommendedName>
        <fullName evidence="2">DUF7869 domain-containing protein</fullName>
    </recommendedName>
</protein>
<dbReference type="OrthoDB" id="8797785at2759"/>
<dbReference type="PANTHER" id="PTHR34415">
    <property type="entry name" value="INTEGRASE CATALYTIC DOMAIN-CONTAINING PROTEIN"/>
    <property type="match status" value="1"/>
</dbReference>
<dbReference type="EMBL" id="AMQN01019336">
    <property type="status" value="NOT_ANNOTATED_CDS"/>
    <property type="molecule type" value="Genomic_DNA"/>
</dbReference>
<reference evidence="4" key="3">
    <citation type="submission" date="2015-06" db="UniProtKB">
        <authorList>
            <consortium name="EnsemblMetazoa"/>
        </authorList>
    </citation>
    <scope>IDENTIFICATION</scope>
</reference>
<dbReference type="HOGENOM" id="CLU_802250_0_0_1"/>
<feature type="domain" description="DUF7869" evidence="2">
    <location>
        <begin position="63"/>
        <end position="232"/>
    </location>
</feature>
<feature type="region of interest" description="Disordered" evidence="1">
    <location>
        <begin position="306"/>
        <end position="330"/>
    </location>
</feature>
<accession>R7V9B9</accession>
<proteinExistence type="predicted"/>
<dbReference type="EMBL" id="AMQN01019337">
    <property type="status" value="NOT_ANNOTATED_CDS"/>
    <property type="molecule type" value="Genomic_DNA"/>
</dbReference>
<evidence type="ECO:0000313" key="4">
    <source>
        <dbReference type="EnsemblMetazoa" id="CapteP214248"/>
    </source>
</evidence>
<name>R7V9B9_CAPTE</name>
<keyword evidence="5" id="KW-1185">Reference proteome</keyword>
<evidence type="ECO:0000313" key="3">
    <source>
        <dbReference type="EMBL" id="ELU12956.1"/>
    </source>
</evidence>
<dbReference type="EMBL" id="KB295619">
    <property type="protein sequence ID" value="ELU12956.1"/>
    <property type="molecule type" value="Genomic_DNA"/>
</dbReference>
<reference evidence="5" key="1">
    <citation type="submission" date="2012-12" db="EMBL/GenBank/DDBJ databases">
        <authorList>
            <person name="Hellsten U."/>
            <person name="Grimwood J."/>
            <person name="Chapman J.A."/>
            <person name="Shapiro H."/>
            <person name="Aerts A."/>
            <person name="Otillar R.P."/>
            <person name="Terry A.Y."/>
            <person name="Boore J.L."/>
            <person name="Simakov O."/>
            <person name="Marletaz F."/>
            <person name="Cho S.-J."/>
            <person name="Edsinger-Gonzales E."/>
            <person name="Havlak P."/>
            <person name="Kuo D.-H."/>
            <person name="Larsson T."/>
            <person name="Lv J."/>
            <person name="Arendt D."/>
            <person name="Savage R."/>
            <person name="Osoegawa K."/>
            <person name="de Jong P."/>
            <person name="Lindberg D.R."/>
            <person name="Seaver E.C."/>
            <person name="Weisblat D.A."/>
            <person name="Putnam N.H."/>
            <person name="Grigoriev I.V."/>
            <person name="Rokhsar D.S."/>
        </authorList>
    </citation>
    <scope>NUCLEOTIDE SEQUENCE</scope>
    <source>
        <strain evidence="5">I ESC-2004</strain>
    </source>
</reference>
<dbReference type="InterPro" id="IPR057191">
    <property type="entry name" value="DUF7869"/>
</dbReference>
<dbReference type="Pfam" id="PF25273">
    <property type="entry name" value="DUF7869"/>
    <property type="match status" value="1"/>
</dbReference>
<gene>
    <name evidence="3" type="ORF">CAPTEDRAFT_214248</name>
</gene>
<dbReference type="AlphaFoldDB" id="R7V9B9"/>
<sequence>MCDQAKAVCKAEGIDALQESAACSRRMTMHYSFDYAQQVHLPSNPLQPGPIFFLVPRKAGLFGVCCEGLPRQVNFLIDKAHLISKGSNVVVSFLHHFFERYGLGETDVHLHCDNCSVQNKNKFVLWYIAWRVAVGLHKSITLNFLVAGHTKFAPDWCFGLVKQTFRRHVVNSVSCLAAVVNGSASCNEAAVVGTEDGHNNIPVMDWQGHFAGIGRDFHGIKQYQHFRMRSSRTSLDALLRVLGGDAVFTGVDMATTTKEYPKHKCNSRTQLNRYPEHCMVVTLPLTVPPSLHNSLERIQSHFGSVKQSGDRVVTSGRSDHKYPRGLDLVDPAEGPSVERWTSLMSK</sequence>
<reference evidence="3 5" key="2">
    <citation type="journal article" date="2013" name="Nature">
        <title>Insights into bilaterian evolution from three spiralian genomes.</title>
        <authorList>
            <person name="Simakov O."/>
            <person name="Marletaz F."/>
            <person name="Cho S.J."/>
            <person name="Edsinger-Gonzales E."/>
            <person name="Havlak P."/>
            <person name="Hellsten U."/>
            <person name="Kuo D.H."/>
            <person name="Larsson T."/>
            <person name="Lv J."/>
            <person name="Arendt D."/>
            <person name="Savage R."/>
            <person name="Osoegawa K."/>
            <person name="de Jong P."/>
            <person name="Grimwood J."/>
            <person name="Chapman J.A."/>
            <person name="Shapiro H."/>
            <person name="Aerts A."/>
            <person name="Otillar R.P."/>
            <person name="Terry A.Y."/>
            <person name="Boore J.L."/>
            <person name="Grigoriev I.V."/>
            <person name="Lindberg D.R."/>
            <person name="Seaver E.C."/>
            <person name="Weisblat D.A."/>
            <person name="Putnam N.H."/>
            <person name="Rokhsar D.S."/>
        </authorList>
    </citation>
    <scope>NUCLEOTIDE SEQUENCE</scope>
    <source>
        <strain evidence="3 5">I ESC-2004</strain>
    </source>
</reference>
<dbReference type="EnsemblMetazoa" id="CapteT214248">
    <property type="protein sequence ID" value="CapteP214248"/>
    <property type="gene ID" value="CapteG214248"/>
</dbReference>